<reference evidence="2 3" key="1">
    <citation type="submission" date="2022-02" db="EMBL/GenBank/DDBJ databases">
        <authorList>
            <person name="Zhuang L."/>
        </authorList>
    </citation>
    <scope>NUCLEOTIDE SEQUENCE [LARGE SCALE GENOMIC DNA]</scope>
    <source>
        <strain evidence="2 3">C32</strain>
    </source>
</reference>
<dbReference type="PROSITE" id="PS51186">
    <property type="entry name" value="GNAT"/>
    <property type="match status" value="1"/>
</dbReference>
<dbReference type="Pfam" id="PF13673">
    <property type="entry name" value="Acetyltransf_10"/>
    <property type="match status" value="1"/>
</dbReference>
<dbReference type="InterPro" id="IPR000182">
    <property type="entry name" value="GNAT_dom"/>
</dbReference>
<organism evidence="2 3">
    <name type="scientific">Shewanella electrica</name>
    <dbReference type="NCBI Taxonomy" id="515560"/>
    <lineage>
        <taxon>Bacteria</taxon>
        <taxon>Pseudomonadati</taxon>
        <taxon>Pseudomonadota</taxon>
        <taxon>Gammaproteobacteria</taxon>
        <taxon>Alteromonadales</taxon>
        <taxon>Shewanellaceae</taxon>
        <taxon>Shewanella</taxon>
    </lineage>
</organism>
<comment type="caution">
    <text evidence="2">The sequence shown here is derived from an EMBL/GenBank/DDBJ whole genome shotgun (WGS) entry which is preliminary data.</text>
</comment>
<evidence type="ECO:0000259" key="1">
    <source>
        <dbReference type="PROSITE" id="PS51186"/>
    </source>
</evidence>
<name>A0ABT2FF07_9GAMM</name>
<reference evidence="3" key="2">
    <citation type="submission" date="2023-07" db="EMBL/GenBank/DDBJ databases">
        <title>Shewanella mangrovi sp. nov., an acetaldehyde- degrading bacterium isolated from mangrove sediment.</title>
        <authorList>
            <person name="Liu Y."/>
        </authorList>
    </citation>
    <scope>NUCLEOTIDE SEQUENCE [LARGE SCALE GENOMIC DNA]</scope>
    <source>
        <strain evidence="3">C32</strain>
    </source>
</reference>
<dbReference type="EMBL" id="JAKOGG010000001">
    <property type="protein sequence ID" value="MCS4554830.1"/>
    <property type="molecule type" value="Genomic_DNA"/>
</dbReference>
<protein>
    <submittedName>
        <fullName evidence="2">GNAT family N-acetyltransferase</fullName>
    </submittedName>
</protein>
<dbReference type="Gene3D" id="3.40.630.30">
    <property type="match status" value="1"/>
</dbReference>
<dbReference type="CDD" id="cd04301">
    <property type="entry name" value="NAT_SF"/>
    <property type="match status" value="1"/>
</dbReference>
<dbReference type="InterPro" id="IPR016181">
    <property type="entry name" value="Acyl_CoA_acyltransferase"/>
</dbReference>
<dbReference type="Proteomes" id="UP001201549">
    <property type="component" value="Unassembled WGS sequence"/>
</dbReference>
<proteinExistence type="predicted"/>
<evidence type="ECO:0000313" key="3">
    <source>
        <dbReference type="Proteomes" id="UP001201549"/>
    </source>
</evidence>
<dbReference type="InterPro" id="IPR052564">
    <property type="entry name" value="N-acetyltrans/Recomb-assoc"/>
</dbReference>
<sequence>MLIRPLTDTDLAAVSALCISAFEHSVAATVTPEGIATFNAIATSEALAERRQQDNVILVAEQQGELLGMIELKAGHHLSMLFVAPTQQHHGVGRQLLQAVLAHARAQTITVKSSLPAVGAYERYGFKATGAIAESAGLTYQPMLLTLTP</sequence>
<feature type="domain" description="N-acetyltransferase" evidence="1">
    <location>
        <begin position="1"/>
        <end position="148"/>
    </location>
</feature>
<dbReference type="PANTHER" id="PTHR43451:SF1">
    <property type="entry name" value="ACETYLTRANSFERASE"/>
    <property type="match status" value="1"/>
</dbReference>
<accession>A0ABT2FF07</accession>
<keyword evidence="3" id="KW-1185">Reference proteome</keyword>
<dbReference type="SUPFAM" id="SSF55729">
    <property type="entry name" value="Acyl-CoA N-acyltransferases (Nat)"/>
    <property type="match status" value="1"/>
</dbReference>
<dbReference type="PANTHER" id="PTHR43451">
    <property type="entry name" value="ACETYLTRANSFERASE (GNAT) FAMILY PROTEIN"/>
    <property type="match status" value="1"/>
</dbReference>
<evidence type="ECO:0000313" key="2">
    <source>
        <dbReference type="EMBL" id="MCS4554830.1"/>
    </source>
</evidence>
<dbReference type="RefSeq" id="WP_238894078.1">
    <property type="nucleotide sequence ID" value="NZ_JAKOGG010000001.1"/>
</dbReference>
<gene>
    <name evidence="2" type="ORF">L9G74_00075</name>
</gene>